<keyword evidence="3" id="KW-1185">Reference proteome</keyword>
<evidence type="ECO:0000259" key="1">
    <source>
        <dbReference type="Pfam" id="PF13614"/>
    </source>
</evidence>
<dbReference type="PANTHER" id="PTHR13696">
    <property type="entry name" value="P-LOOP CONTAINING NUCLEOSIDE TRIPHOSPHATE HYDROLASE"/>
    <property type="match status" value="1"/>
</dbReference>
<evidence type="ECO:0000313" key="3">
    <source>
        <dbReference type="Proteomes" id="UP001163293"/>
    </source>
</evidence>
<dbReference type="PANTHER" id="PTHR13696:SF99">
    <property type="entry name" value="COBYRINIC ACID AC-DIAMIDE SYNTHASE"/>
    <property type="match status" value="1"/>
</dbReference>
<sequence length="258" mass="28214">MKILFANHKGGVGKTTITVQTAFELAKSGMRVGVIDLDPQWNASRRAGFVPDPEAPVPTISEAIKSGERGIAREIVLTMDRGNYSVDLLPSRHDLENRVNEAGMVGATRRLVKVIDGWEDDYDVILMDTPPNMGHLTQMGLAAADVVIGVTEAEFDGIDGINRIEEFVRLHAEDLANPNLRFAGIVVNKVDNVQEHRLQLSNLEENWGDLVLSPVVKKRIKIAEANAAAESVDQYEGELADVISDLAQAILKAAKEVR</sequence>
<dbReference type="Proteomes" id="UP001163293">
    <property type="component" value="Plasmid unnamed4"/>
</dbReference>
<dbReference type="InterPro" id="IPR027417">
    <property type="entry name" value="P-loop_NTPase"/>
</dbReference>
<dbReference type="CDD" id="cd02042">
    <property type="entry name" value="ParAB_family"/>
    <property type="match status" value="1"/>
</dbReference>
<geneLocation type="plasmid" evidence="2 3">
    <name>unnamed4</name>
</geneLocation>
<dbReference type="InterPro" id="IPR025669">
    <property type="entry name" value="AAA_dom"/>
</dbReference>
<evidence type="ECO:0000313" key="2">
    <source>
        <dbReference type="EMBL" id="UYW00135.1"/>
    </source>
</evidence>
<dbReference type="EMBL" id="CP101189">
    <property type="protein sequence ID" value="UYW00135.1"/>
    <property type="molecule type" value="Genomic_DNA"/>
</dbReference>
<dbReference type="Gene3D" id="3.40.50.300">
    <property type="entry name" value="P-loop containing nucleotide triphosphate hydrolases"/>
    <property type="match status" value="1"/>
</dbReference>
<proteinExistence type="predicted"/>
<dbReference type="Pfam" id="PF13614">
    <property type="entry name" value="AAA_31"/>
    <property type="match status" value="1"/>
</dbReference>
<dbReference type="InterPro" id="IPR050678">
    <property type="entry name" value="DNA_Partitioning_ATPase"/>
</dbReference>
<accession>A0AAX3ERQ3</accession>
<name>A0AAX3ERQ3_PAEUR</name>
<dbReference type="AlphaFoldDB" id="A0AAX3ERQ3"/>
<dbReference type="SUPFAM" id="SSF52540">
    <property type="entry name" value="P-loop containing nucleoside triphosphate hydrolases"/>
    <property type="match status" value="1"/>
</dbReference>
<organism evidence="2 3">
    <name type="scientific">Paenarthrobacter ureafaciens</name>
    <dbReference type="NCBI Taxonomy" id="37931"/>
    <lineage>
        <taxon>Bacteria</taxon>
        <taxon>Bacillati</taxon>
        <taxon>Actinomycetota</taxon>
        <taxon>Actinomycetes</taxon>
        <taxon>Micrococcales</taxon>
        <taxon>Micrococcaceae</taxon>
        <taxon>Paenarthrobacter</taxon>
    </lineage>
</organism>
<reference evidence="2" key="1">
    <citation type="submission" date="2022-07" db="EMBL/GenBank/DDBJ databases">
        <authorList>
            <person name="Wu T."/>
        </authorList>
    </citation>
    <scope>NUCLEOTIDE SEQUENCE</scope>
    <source>
        <strain evidence="2">SD-1</strain>
        <plasmid evidence="2">unnamed4</plasmid>
    </source>
</reference>
<gene>
    <name evidence="2" type="ORF">NL394_23585</name>
</gene>
<feature type="domain" description="AAA" evidence="1">
    <location>
        <begin position="3"/>
        <end position="180"/>
    </location>
</feature>
<protein>
    <submittedName>
        <fullName evidence="2">ParA family protein</fullName>
    </submittedName>
</protein>
<keyword evidence="2" id="KW-0614">Plasmid</keyword>
<dbReference type="RefSeq" id="WP_264398900.1">
    <property type="nucleotide sequence ID" value="NZ_CP101183.1"/>
</dbReference>